<comment type="caution">
    <text evidence="5">The sequence shown here is derived from an EMBL/GenBank/DDBJ whole genome shotgun (WGS) entry which is preliminary data.</text>
</comment>
<reference evidence="5 6" key="1">
    <citation type="submission" date="2018-08" db="EMBL/GenBank/DDBJ databases">
        <title>Sequencing the genomes of 1000 actinobacteria strains.</title>
        <authorList>
            <person name="Klenk H.-P."/>
        </authorList>
    </citation>
    <scope>NUCLEOTIDE SEQUENCE [LARGE SCALE GENOMIC DNA]</scope>
    <source>
        <strain evidence="5 6">DSM 43927</strain>
    </source>
</reference>
<keyword evidence="5" id="KW-0449">Lipoprotein</keyword>
<gene>
    <name evidence="5" type="ORF">DFJ69_4923</name>
</gene>
<dbReference type="RefSeq" id="WP_116024721.1">
    <property type="nucleotide sequence ID" value="NZ_QTTT01000001.1"/>
</dbReference>
<evidence type="ECO:0000256" key="4">
    <source>
        <dbReference type="SAM" id="SignalP"/>
    </source>
</evidence>
<evidence type="ECO:0000256" key="1">
    <source>
        <dbReference type="ARBA" id="ARBA00004196"/>
    </source>
</evidence>
<feature type="chain" id="PRO_5039340431" evidence="4">
    <location>
        <begin position="24"/>
        <end position="234"/>
    </location>
</feature>
<organism evidence="5 6">
    <name type="scientific">Thermomonospora umbrina</name>
    <dbReference type="NCBI Taxonomy" id="111806"/>
    <lineage>
        <taxon>Bacteria</taxon>
        <taxon>Bacillati</taxon>
        <taxon>Actinomycetota</taxon>
        <taxon>Actinomycetes</taxon>
        <taxon>Streptosporangiales</taxon>
        <taxon>Thermomonosporaceae</taxon>
        <taxon>Thermomonospora</taxon>
    </lineage>
</organism>
<dbReference type="CDD" id="cd16334">
    <property type="entry name" value="LppX-like"/>
    <property type="match status" value="1"/>
</dbReference>
<dbReference type="InterPro" id="IPR029046">
    <property type="entry name" value="LolA/LolB/LppX"/>
</dbReference>
<dbReference type="SUPFAM" id="SSF89392">
    <property type="entry name" value="Prokaryotic lipoproteins and lipoprotein localization factors"/>
    <property type="match status" value="1"/>
</dbReference>
<dbReference type="Proteomes" id="UP000256661">
    <property type="component" value="Unassembled WGS sequence"/>
</dbReference>
<name>A0A3D9T6L9_9ACTN</name>
<evidence type="ECO:0000313" key="6">
    <source>
        <dbReference type="Proteomes" id="UP000256661"/>
    </source>
</evidence>
<comment type="similarity">
    <text evidence="2">Belongs to the LppX/LprAFG lipoprotein family.</text>
</comment>
<dbReference type="GO" id="GO:0030313">
    <property type="term" value="C:cell envelope"/>
    <property type="evidence" value="ECO:0007669"/>
    <property type="project" value="UniProtKB-SubCell"/>
</dbReference>
<evidence type="ECO:0000256" key="3">
    <source>
        <dbReference type="ARBA" id="ARBA00022475"/>
    </source>
</evidence>
<dbReference type="Pfam" id="PF07161">
    <property type="entry name" value="LppX_LprAFG"/>
    <property type="match status" value="1"/>
</dbReference>
<accession>A0A3D9T6L9</accession>
<keyword evidence="3" id="KW-1003">Cell membrane</keyword>
<proteinExistence type="inferred from homology"/>
<feature type="signal peptide" evidence="4">
    <location>
        <begin position="1"/>
        <end position="23"/>
    </location>
</feature>
<keyword evidence="4" id="KW-0732">Signal</keyword>
<dbReference type="InterPro" id="IPR009830">
    <property type="entry name" value="LppX/LprAFG"/>
</dbReference>
<dbReference type="AlphaFoldDB" id="A0A3D9T6L9"/>
<evidence type="ECO:0000256" key="2">
    <source>
        <dbReference type="ARBA" id="ARBA00009194"/>
    </source>
</evidence>
<protein>
    <submittedName>
        <fullName evidence="5">Lipoprotein LprG</fullName>
    </submittedName>
</protein>
<sequence>MSWIRGRISVVVMCALALSGCSGDSGDADSPSSLPQGPQTMRQAADAMRNLQSVRFTLGTEGEPAIPIKGGDVKLLKNGDAQGTLRIEQLGLTLDTDFVLIGDTLYYKGLTGSGFQKAPKERILALYDPSAVLDPERGIAKLLSGVRSPQPEAREKVGGKDAYKIKVTLPKEQAGTLVPGVSQDLAGHVWVATADHRLLKVRGVLPAASGGGDDNAVVVTFTEFDAGYTFTPPV</sequence>
<dbReference type="PROSITE" id="PS51257">
    <property type="entry name" value="PROKAR_LIPOPROTEIN"/>
    <property type="match status" value="1"/>
</dbReference>
<dbReference type="OrthoDB" id="4763237at2"/>
<evidence type="ECO:0000313" key="5">
    <source>
        <dbReference type="EMBL" id="REE99411.1"/>
    </source>
</evidence>
<dbReference type="EMBL" id="QTTT01000001">
    <property type="protein sequence ID" value="REE99411.1"/>
    <property type="molecule type" value="Genomic_DNA"/>
</dbReference>
<comment type="subcellular location">
    <subcellularLocation>
        <location evidence="1">Cell envelope</location>
    </subcellularLocation>
</comment>
<keyword evidence="3" id="KW-0472">Membrane</keyword>
<dbReference type="Gene3D" id="2.50.20.20">
    <property type="match status" value="1"/>
</dbReference>
<keyword evidence="6" id="KW-1185">Reference proteome</keyword>